<reference evidence="1 2" key="1">
    <citation type="submission" date="2022-05" db="EMBL/GenBank/DDBJ databases">
        <authorList>
            <consortium name="Genoscope - CEA"/>
            <person name="William W."/>
        </authorList>
    </citation>
    <scope>NUCLEOTIDE SEQUENCE [LARGE SCALE GENOMIC DNA]</scope>
</reference>
<evidence type="ECO:0000313" key="1">
    <source>
        <dbReference type="EMBL" id="CAH3172137.1"/>
    </source>
</evidence>
<keyword evidence="2" id="KW-1185">Reference proteome</keyword>
<dbReference type="EMBL" id="CALNXI010001561">
    <property type="protein sequence ID" value="CAH3172137.1"/>
    <property type="molecule type" value="Genomic_DNA"/>
</dbReference>
<protein>
    <recommendedName>
        <fullName evidence="3">Ribosomal protein L31</fullName>
    </recommendedName>
</protein>
<evidence type="ECO:0000313" key="2">
    <source>
        <dbReference type="Proteomes" id="UP001159427"/>
    </source>
</evidence>
<gene>
    <name evidence="1" type="ORF">PEVE_00008259</name>
</gene>
<comment type="caution">
    <text evidence="1">The sequence shown here is derived from an EMBL/GenBank/DDBJ whole genome shotgun (WGS) entry which is preliminary data.</text>
</comment>
<sequence length="120" mass="13388">MMTNSSLLKIVKTFSSDIKMEFGLKRVLGPSSKEVALPVLPIFISITLSPSKNWSKKELTNIWVSEDFGSGFSLTPADLFLSGIPVIETHNPHHPDYGKKSSTDKLLEIWDKGQQRLNSL</sequence>
<organism evidence="1 2">
    <name type="scientific">Porites evermanni</name>
    <dbReference type="NCBI Taxonomy" id="104178"/>
    <lineage>
        <taxon>Eukaryota</taxon>
        <taxon>Metazoa</taxon>
        <taxon>Cnidaria</taxon>
        <taxon>Anthozoa</taxon>
        <taxon>Hexacorallia</taxon>
        <taxon>Scleractinia</taxon>
        <taxon>Fungiina</taxon>
        <taxon>Poritidae</taxon>
        <taxon>Porites</taxon>
    </lineage>
</organism>
<name>A0ABN8R059_9CNID</name>
<accession>A0ABN8R059</accession>
<proteinExistence type="predicted"/>
<dbReference type="Proteomes" id="UP001159427">
    <property type="component" value="Unassembled WGS sequence"/>
</dbReference>
<evidence type="ECO:0008006" key="3">
    <source>
        <dbReference type="Google" id="ProtNLM"/>
    </source>
</evidence>